<proteinExistence type="inferred from homology"/>
<feature type="chain" id="PRO_5045387550" description="Snakin-1" evidence="2">
    <location>
        <begin position="26"/>
        <end position="88"/>
    </location>
</feature>
<evidence type="ECO:0000256" key="2">
    <source>
        <dbReference type="SAM" id="SignalP"/>
    </source>
</evidence>
<evidence type="ECO:0000256" key="1">
    <source>
        <dbReference type="ARBA" id="ARBA00010582"/>
    </source>
</evidence>
<evidence type="ECO:0000313" key="3">
    <source>
        <dbReference type="EMBL" id="WKA09865.1"/>
    </source>
</evidence>
<organism evidence="3 4">
    <name type="scientific">Vitis vinifera</name>
    <name type="common">Grape</name>
    <dbReference type="NCBI Taxonomy" id="29760"/>
    <lineage>
        <taxon>Eukaryota</taxon>
        <taxon>Viridiplantae</taxon>
        <taxon>Streptophyta</taxon>
        <taxon>Embryophyta</taxon>
        <taxon>Tracheophyta</taxon>
        <taxon>Spermatophyta</taxon>
        <taxon>Magnoliopsida</taxon>
        <taxon>eudicotyledons</taxon>
        <taxon>Gunneridae</taxon>
        <taxon>Pentapetalae</taxon>
        <taxon>rosids</taxon>
        <taxon>Vitales</taxon>
        <taxon>Vitaceae</taxon>
        <taxon>Viteae</taxon>
        <taxon>Vitis</taxon>
    </lineage>
</organism>
<dbReference type="PANTHER" id="PTHR23201:SF141">
    <property type="entry name" value="GIBBERELLIN-REGULATED PROTEIN 10"/>
    <property type="match status" value="1"/>
</dbReference>
<dbReference type="Proteomes" id="UP001227230">
    <property type="component" value="Chromosome 18"/>
</dbReference>
<accession>A0ABY9DQ98</accession>
<name>A0ABY9DQ98_VITVI</name>
<gene>
    <name evidence="3" type="ORF">VitviT2T_027479</name>
</gene>
<dbReference type="PANTHER" id="PTHR23201">
    <property type="entry name" value="EXTENSIN, PROLINE-RICH PROTEIN"/>
    <property type="match status" value="1"/>
</dbReference>
<dbReference type="InterPro" id="IPR003854">
    <property type="entry name" value="GASA"/>
</dbReference>
<keyword evidence="2" id="KW-0732">Signal</keyword>
<reference evidence="3 4" key="1">
    <citation type="journal article" date="2023" name="Hortic Res">
        <title>The complete reference genome for grapevine (Vitis vinifera L.) genetics and breeding.</title>
        <authorList>
            <person name="Shi X."/>
            <person name="Cao S."/>
            <person name="Wang X."/>
            <person name="Huang S."/>
            <person name="Wang Y."/>
            <person name="Liu Z."/>
            <person name="Liu W."/>
            <person name="Leng X."/>
            <person name="Peng Y."/>
            <person name="Wang N."/>
            <person name="Wang Y."/>
            <person name="Ma Z."/>
            <person name="Xu X."/>
            <person name="Zhang F."/>
            <person name="Xue H."/>
            <person name="Zhong H."/>
            <person name="Wang Y."/>
            <person name="Zhang K."/>
            <person name="Velt A."/>
            <person name="Avia K."/>
            <person name="Holtgrawe D."/>
            <person name="Grimplet J."/>
            <person name="Matus J.T."/>
            <person name="Ware D."/>
            <person name="Wu X."/>
            <person name="Wang H."/>
            <person name="Liu C."/>
            <person name="Fang Y."/>
            <person name="Rustenholz C."/>
            <person name="Cheng Z."/>
            <person name="Xiao H."/>
            <person name="Zhou Y."/>
        </authorList>
    </citation>
    <scope>NUCLEOTIDE SEQUENCE [LARGE SCALE GENOMIC DNA]</scope>
    <source>
        <strain evidence="4">cv. Pinot noir / PN40024</strain>
        <tissue evidence="3">Leaf</tissue>
    </source>
</reference>
<dbReference type="EMBL" id="CP126665">
    <property type="protein sequence ID" value="WKA09865.1"/>
    <property type="molecule type" value="Genomic_DNA"/>
</dbReference>
<evidence type="ECO:0008006" key="5">
    <source>
        <dbReference type="Google" id="ProtNLM"/>
    </source>
</evidence>
<dbReference type="Pfam" id="PF02704">
    <property type="entry name" value="GASA"/>
    <property type="match status" value="1"/>
</dbReference>
<sequence length="88" mass="9588">MKPLLATFLLVFLVLSSSFVQNAMAGSSFCDSKCAARCSKAGMKDRCLKYCGICCEECKCVPSGTYGNKHECPCYKDKKNSKGQPKCP</sequence>
<keyword evidence="4" id="KW-1185">Reference proteome</keyword>
<comment type="similarity">
    <text evidence="1">Belongs to the GASA family.</text>
</comment>
<evidence type="ECO:0000313" key="4">
    <source>
        <dbReference type="Proteomes" id="UP001227230"/>
    </source>
</evidence>
<feature type="signal peptide" evidence="2">
    <location>
        <begin position="1"/>
        <end position="25"/>
    </location>
</feature>
<protein>
    <recommendedName>
        <fullName evidence="5">Snakin-1</fullName>
    </recommendedName>
</protein>